<proteinExistence type="predicted"/>
<dbReference type="EMBL" id="JAVFKM010000006">
    <property type="protein sequence ID" value="MEF3114517.1"/>
    <property type="molecule type" value="Genomic_DNA"/>
</dbReference>
<comment type="caution">
    <text evidence="2">The sequence shown here is derived from an EMBL/GenBank/DDBJ whole genome shotgun (WGS) entry which is preliminary data.</text>
</comment>
<feature type="transmembrane region" description="Helical" evidence="1">
    <location>
        <begin position="37"/>
        <end position="57"/>
    </location>
</feature>
<dbReference type="RefSeq" id="WP_331786947.1">
    <property type="nucleotide sequence ID" value="NZ_JAVFKM010000006.1"/>
</dbReference>
<gene>
    <name evidence="2" type="ORF">RB636_15190</name>
</gene>
<keyword evidence="1" id="KW-1133">Transmembrane helix</keyword>
<evidence type="ECO:0000313" key="2">
    <source>
        <dbReference type="EMBL" id="MEF3114517.1"/>
    </source>
</evidence>
<accession>A0ABU7WTQ7</accession>
<keyword evidence="3" id="KW-1185">Reference proteome</keyword>
<reference evidence="2 3" key="1">
    <citation type="submission" date="2023-08" db="EMBL/GenBank/DDBJ databases">
        <authorList>
            <person name="Sharma P."/>
            <person name="Verma V."/>
            <person name="Mohan M.K."/>
            <person name="Dubey A.K."/>
        </authorList>
    </citation>
    <scope>NUCLEOTIDE SEQUENCE [LARGE SCALE GENOMIC DNA]</scope>
    <source>
        <strain evidence="2 3">ADP4</strain>
    </source>
</reference>
<protein>
    <submittedName>
        <fullName evidence="2">Uncharacterized protein</fullName>
    </submittedName>
</protein>
<keyword evidence="1" id="KW-0472">Membrane</keyword>
<feature type="transmembrane region" description="Helical" evidence="1">
    <location>
        <begin position="7"/>
        <end position="25"/>
    </location>
</feature>
<name>A0ABU7WTQ7_9ACTN</name>
<sequence>MTRRSLYTLVYLLSAAVFIALTLLGEGLFQLPERTGPLYVGAISTMIAVPCLLAGTWRMTLRKIDHAAEQHARAGYVQCYQDVREGLVQPGVTTAKPRKVASLRDRRNEIPERNAT</sequence>
<evidence type="ECO:0000256" key="1">
    <source>
        <dbReference type="SAM" id="Phobius"/>
    </source>
</evidence>
<dbReference type="Proteomes" id="UP001348265">
    <property type="component" value="Unassembled WGS sequence"/>
</dbReference>
<keyword evidence="1" id="KW-0812">Transmembrane</keyword>
<organism evidence="2 3">
    <name type="scientific">Streptomyces chrestomyceticus</name>
    <dbReference type="NCBI Taxonomy" id="68185"/>
    <lineage>
        <taxon>Bacteria</taxon>
        <taxon>Bacillati</taxon>
        <taxon>Actinomycetota</taxon>
        <taxon>Actinomycetes</taxon>
        <taxon>Kitasatosporales</taxon>
        <taxon>Streptomycetaceae</taxon>
        <taxon>Streptomyces</taxon>
    </lineage>
</organism>
<evidence type="ECO:0000313" key="3">
    <source>
        <dbReference type="Proteomes" id="UP001348265"/>
    </source>
</evidence>